<keyword evidence="13" id="KW-1185">Reference proteome</keyword>
<feature type="compositionally biased region" description="Acidic residues" evidence="10">
    <location>
        <begin position="823"/>
        <end position="850"/>
    </location>
</feature>
<keyword evidence="5" id="KW-0862">Zinc</keyword>
<dbReference type="InterPro" id="IPR013150">
    <property type="entry name" value="TFIIB_cyclin"/>
</dbReference>
<dbReference type="InterPro" id="IPR000812">
    <property type="entry name" value="TFIIB"/>
</dbReference>
<dbReference type="SMART" id="SM00385">
    <property type="entry name" value="CYCLIN"/>
    <property type="match status" value="2"/>
</dbReference>
<dbReference type="InterPro" id="IPR036915">
    <property type="entry name" value="Cyclin-like_sf"/>
</dbReference>
<dbReference type="InterPro" id="IPR011665">
    <property type="entry name" value="BRF1_TBP-bd_dom"/>
</dbReference>
<dbReference type="GO" id="GO:0017025">
    <property type="term" value="F:TBP-class protein binding"/>
    <property type="evidence" value="ECO:0007669"/>
    <property type="project" value="InterPro"/>
</dbReference>
<name>A0AA40DVJ5_9PEZI</name>
<evidence type="ECO:0000256" key="9">
    <source>
        <dbReference type="ARBA" id="ARBA00023242"/>
    </source>
</evidence>
<comment type="similarity">
    <text evidence="2">Belongs to the TFIIB family.</text>
</comment>
<feature type="region of interest" description="Disordered" evidence="10">
    <location>
        <begin position="357"/>
        <end position="475"/>
    </location>
</feature>
<feature type="compositionally biased region" description="Basic residues" evidence="10">
    <location>
        <begin position="532"/>
        <end position="552"/>
    </location>
</feature>
<feature type="compositionally biased region" description="Low complexity" evidence="10">
    <location>
        <begin position="421"/>
        <end position="437"/>
    </location>
</feature>
<dbReference type="GO" id="GO:0000995">
    <property type="term" value="F:RNA polymerase III general transcription initiation factor activity"/>
    <property type="evidence" value="ECO:0007669"/>
    <property type="project" value="TreeGrafter"/>
</dbReference>
<dbReference type="GO" id="GO:0097550">
    <property type="term" value="C:transcription preinitiation complex"/>
    <property type="evidence" value="ECO:0007669"/>
    <property type="project" value="TreeGrafter"/>
</dbReference>
<evidence type="ECO:0000256" key="3">
    <source>
        <dbReference type="ARBA" id="ARBA00022723"/>
    </source>
</evidence>
<dbReference type="SUPFAM" id="SSF47954">
    <property type="entry name" value="Cyclin-like"/>
    <property type="match status" value="2"/>
</dbReference>
<dbReference type="GO" id="GO:0000126">
    <property type="term" value="C:transcription factor TFIIIB complex"/>
    <property type="evidence" value="ECO:0007669"/>
    <property type="project" value="TreeGrafter"/>
</dbReference>
<dbReference type="InterPro" id="IPR013763">
    <property type="entry name" value="Cyclin-like_dom"/>
</dbReference>
<dbReference type="CDD" id="cd20554">
    <property type="entry name" value="CYCLIN_TFIIIB90_rpt2"/>
    <property type="match status" value="1"/>
</dbReference>
<dbReference type="Pfam" id="PF07741">
    <property type="entry name" value="BRF1"/>
    <property type="match status" value="1"/>
</dbReference>
<dbReference type="Gene3D" id="1.20.5.650">
    <property type="entry name" value="Single helix bin"/>
    <property type="match status" value="1"/>
</dbReference>
<keyword evidence="7" id="KW-0010">Activator</keyword>
<evidence type="ECO:0000259" key="11">
    <source>
        <dbReference type="SMART" id="SM00385"/>
    </source>
</evidence>
<comment type="caution">
    <text evidence="12">The sequence shown here is derived from an EMBL/GenBank/DDBJ whole genome shotgun (WGS) entry which is preliminary data.</text>
</comment>
<evidence type="ECO:0000256" key="10">
    <source>
        <dbReference type="SAM" id="MobiDB-lite"/>
    </source>
</evidence>
<dbReference type="FunFam" id="1.10.472.10:FF:000002">
    <property type="entry name" value="Transcription factor IIIB 90 kDa subunit"/>
    <property type="match status" value="1"/>
</dbReference>
<dbReference type="GO" id="GO:0005634">
    <property type="term" value="C:nucleus"/>
    <property type="evidence" value="ECO:0007669"/>
    <property type="project" value="UniProtKB-SubCell"/>
</dbReference>
<feature type="compositionally biased region" description="Basic and acidic residues" evidence="10">
    <location>
        <begin position="27"/>
        <end position="41"/>
    </location>
</feature>
<keyword evidence="3" id="KW-0479">Metal-binding</keyword>
<dbReference type="GO" id="GO:0070897">
    <property type="term" value="P:transcription preinitiation complex assembly"/>
    <property type="evidence" value="ECO:0007669"/>
    <property type="project" value="InterPro"/>
</dbReference>
<feature type="compositionally biased region" description="Basic and acidic residues" evidence="10">
    <location>
        <begin position="383"/>
        <end position="397"/>
    </location>
</feature>
<organism evidence="12 13">
    <name type="scientific">Lasiosphaeris hirsuta</name>
    <dbReference type="NCBI Taxonomy" id="260670"/>
    <lineage>
        <taxon>Eukaryota</taxon>
        <taxon>Fungi</taxon>
        <taxon>Dikarya</taxon>
        <taxon>Ascomycota</taxon>
        <taxon>Pezizomycotina</taxon>
        <taxon>Sordariomycetes</taxon>
        <taxon>Sordariomycetidae</taxon>
        <taxon>Sordariales</taxon>
        <taxon>Lasiosphaeriaceae</taxon>
        <taxon>Lasiosphaeris</taxon>
    </lineage>
</organism>
<evidence type="ECO:0000256" key="8">
    <source>
        <dbReference type="ARBA" id="ARBA00023163"/>
    </source>
</evidence>
<feature type="region of interest" description="Disordered" evidence="10">
    <location>
        <begin position="683"/>
        <end position="850"/>
    </location>
</feature>
<evidence type="ECO:0000313" key="12">
    <source>
        <dbReference type="EMBL" id="KAK0715072.1"/>
    </source>
</evidence>
<evidence type="ECO:0000256" key="5">
    <source>
        <dbReference type="ARBA" id="ARBA00022833"/>
    </source>
</evidence>
<evidence type="ECO:0000256" key="2">
    <source>
        <dbReference type="ARBA" id="ARBA00010857"/>
    </source>
</evidence>
<dbReference type="GO" id="GO:0008270">
    <property type="term" value="F:zinc ion binding"/>
    <property type="evidence" value="ECO:0007669"/>
    <property type="project" value="UniProtKB-KW"/>
</dbReference>
<evidence type="ECO:0000256" key="6">
    <source>
        <dbReference type="ARBA" id="ARBA00023015"/>
    </source>
</evidence>
<evidence type="ECO:0000313" key="13">
    <source>
        <dbReference type="Proteomes" id="UP001172102"/>
    </source>
</evidence>
<dbReference type="PANTHER" id="PTHR11618">
    <property type="entry name" value="TRANSCRIPTION INITIATION FACTOR IIB-RELATED"/>
    <property type="match status" value="1"/>
</dbReference>
<keyword evidence="6" id="KW-0805">Transcription regulation</keyword>
<comment type="subcellular location">
    <subcellularLocation>
        <location evidence="1">Nucleus</location>
    </subcellularLocation>
</comment>
<keyword evidence="8" id="KW-0804">Transcription</keyword>
<feature type="region of interest" description="Disordered" evidence="10">
    <location>
        <begin position="526"/>
        <end position="561"/>
    </location>
</feature>
<feature type="domain" description="Cyclin-like" evidence="11">
    <location>
        <begin position="147"/>
        <end position="229"/>
    </location>
</feature>
<accession>A0AA40DVJ5</accession>
<keyword evidence="9" id="KW-0539">Nucleus</keyword>
<gene>
    <name evidence="12" type="ORF">B0H67DRAFT_644864</name>
</gene>
<reference evidence="12" key="1">
    <citation type="submission" date="2023-06" db="EMBL/GenBank/DDBJ databases">
        <title>Genome-scale phylogeny and comparative genomics of the fungal order Sordariales.</title>
        <authorList>
            <consortium name="Lawrence Berkeley National Laboratory"/>
            <person name="Hensen N."/>
            <person name="Bonometti L."/>
            <person name="Westerberg I."/>
            <person name="Brannstrom I.O."/>
            <person name="Guillou S."/>
            <person name="Cros-Aarteil S."/>
            <person name="Calhoun S."/>
            <person name="Haridas S."/>
            <person name="Kuo A."/>
            <person name="Mondo S."/>
            <person name="Pangilinan J."/>
            <person name="Riley R."/>
            <person name="Labutti K."/>
            <person name="Andreopoulos B."/>
            <person name="Lipzen A."/>
            <person name="Chen C."/>
            <person name="Yanf M."/>
            <person name="Daum C."/>
            <person name="Ng V."/>
            <person name="Clum A."/>
            <person name="Steindorff A."/>
            <person name="Ohm R."/>
            <person name="Martin F."/>
            <person name="Silar P."/>
            <person name="Natvig D."/>
            <person name="Lalanne C."/>
            <person name="Gautier V."/>
            <person name="Ament-Velasquez S.L."/>
            <person name="Kruys A."/>
            <person name="Hutchinson M.I."/>
            <person name="Powell A.J."/>
            <person name="Barry K."/>
            <person name="Miller A.N."/>
            <person name="Grigoriev I.V."/>
            <person name="Debuchy R."/>
            <person name="Gladieux P."/>
            <person name="Thoren M.H."/>
            <person name="Johannesson H."/>
        </authorList>
    </citation>
    <scope>NUCLEOTIDE SEQUENCE</scope>
    <source>
        <strain evidence="12">SMH4607-1</strain>
    </source>
</reference>
<evidence type="ECO:0000256" key="1">
    <source>
        <dbReference type="ARBA" id="ARBA00004123"/>
    </source>
</evidence>
<evidence type="ECO:0000256" key="4">
    <source>
        <dbReference type="ARBA" id="ARBA00022771"/>
    </source>
</evidence>
<dbReference type="GO" id="GO:0001006">
    <property type="term" value="F:RNA polymerase III type 3 promoter sequence-specific DNA binding"/>
    <property type="evidence" value="ECO:0007669"/>
    <property type="project" value="TreeGrafter"/>
</dbReference>
<sequence>MAPPTIRVGGAKPKPKPKPKKPNAVRRIMEREESRERRVRESSVTMSSTAQTSNLVAPSRRLNCSNKGCKNPNVENGTCLSCGAVVEENNIVAEITFGEQSNGAAMVQGSYLAADQGAVRSSGGLAFRRTAGGGSEARERSLKEAKTLLQQFCHQLRVSLQLVDAALRLYKMASNSNFVQGRKKPNVTAICLYAVCRKETNNKVMLIDFADLIKTDVFLLGRGYKDLLSRFPDMKEGTKPIIMEDLIFRFATKLEFYHDTNKVAESAVRIAARMRKDNMTHGRRPAGICGAALIMAARAHNYRRTVREVVYIAKVTMDTLQQRMEEFANVPSAQMTIREFHEQDFLETSHDPPWVYKQTKEWKEKHGGRTRKRKSWETNDQPGEGREQGSSDKRQRTATDAPEQVSDESASLNQAVGIPTPGSSASPASQMQSPAAPIIDKDGFVVPPLPQRASEPVPEPTAQPTPEATPEAHERSVITTATVEIDDQLEALADEFGTLESDESGSENDEIDPSSEMAMAAAQGIEVPASLRKGKAAGRGAKGRAAAKKATAKKSQLQMPIDEAWELDEANLEKEMEEHLNDPELIGASAAITKDIERHHLTDDAADNANTSNAEADIPIDPSIIPTPAASGLDDPIIHEDEFKDDPEVMFCKLGDAEVKIKEMIWANHNKDYMRQVQQKIFESKMLENGPPKQRRNRTKKPRIGEGQASPAGSAEEAAMNMMRTRGISTKLDYSRLPQVFDMSRGPGSTYGGTSSVDSRSALGSVLGSEAGSDDEGENTPPPNGIRSPSPALETSATAPSTVQASSAAVDKTAAPASVAPSGEEEVDDTSMYDGYEEDNYAEEDFDPFA</sequence>
<protein>
    <recommendedName>
        <fullName evidence="11">Cyclin-like domain-containing protein</fullName>
    </recommendedName>
</protein>
<dbReference type="Gene3D" id="1.10.472.10">
    <property type="entry name" value="Cyclin-like"/>
    <property type="match status" value="2"/>
</dbReference>
<feature type="compositionally biased region" description="Basic residues" evidence="10">
    <location>
        <begin position="13"/>
        <end position="24"/>
    </location>
</feature>
<proteinExistence type="inferred from homology"/>
<feature type="domain" description="Cyclin-like" evidence="11">
    <location>
        <begin position="245"/>
        <end position="329"/>
    </location>
</feature>
<feature type="compositionally biased region" description="Basic residues" evidence="10">
    <location>
        <begin position="693"/>
        <end position="702"/>
    </location>
</feature>
<dbReference type="AlphaFoldDB" id="A0AA40DVJ5"/>
<evidence type="ECO:0000256" key="7">
    <source>
        <dbReference type="ARBA" id="ARBA00023159"/>
    </source>
</evidence>
<feature type="region of interest" description="Disordered" evidence="10">
    <location>
        <begin position="1"/>
        <end position="57"/>
    </location>
</feature>
<feature type="compositionally biased region" description="Polar residues" evidence="10">
    <location>
        <begin position="793"/>
        <end position="807"/>
    </location>
</feature>
<dbReference type="PANTHER" id="PTHR11618:SF4">
    <property type="entry name" value="TRANSCRIPTION FACTOR IIIB 90 KDA SUBUNIT"/>
    <property type="match status" value="1"/>
</dbReference>
<dbReference type="EMBL" id="JAUKUA010000004">
    <property type="protein sequence ID" value="KAK0715072.1"/>
    <property type="molecule type" value="Genomic_DNA"/>
</dbReference>
<feature type="compositionally biased region" description="Basic and acidic residues" evidence="10">
    <location>
        <begin position="358"/>
        <end position="367"/>
    </location>
</feature>
<dbReference type="Proteomes" id="UP001172102">
    <property type="component" value="Unassembled WGS sequence"/>
</dbReference>
<keyword evidence="4" id="KW-0863">Zinc-finger</keyword>
<dbReference type="Pfam" id="PF00382">
    <property type="entry name" value="TFIIB"/>
    <property type="match status" value="2"/>
</dbReference>